<dbReference type="InterPro" id="IPR002123">
    <property type="entry name" value="Plipid/glycerol_acylTrfase"/>
</dbReference>
<accession>A0AAU7CYP3</accession>
<keyword evidence="5" id="KW-1133">Transmembrane helix</keyword>
<evidence type="ECO:0000256" key="3">
    <source>
        <dbReference type="ARBA" id="ARBA00023315"/>
    </source>
</evidence>
<evidence type="ECO:0000256" key="4">
    <source>
        <dbReference type="SAM" id="MobiDB-lite"/>
    </source>
</evidence>
<keyword evidence="2" id="KW-0808">Transferase</keyword>
<proteinExistence type="predicted"/>
<dbReference type="SUPFAM" id="SSF69593">
    <property type="entry name" value="Glycerol-3-phosphate (1)-acyltransferase"/>
    <property type="match status" value="1"/>
</dbReference>
<evidence type="ECO:0000259" key="6">
    <source>
        <dbReference type="SMART" id="SM00563"/>
    </source>
</evidence>
<sequence>MTTEDPRNSINSPSAEDTRSSQDSRHLDRSEENDGIGENGSEAEWRDPCISPESAPTPEEVQSAPTREDQRPSSRIFPWLTYLLLLPLVALATIAFGCVSLIAGLWDKSGRQQHAIAHVWARVLLLISLSPVTLIGAEKLHEHETAVYASNHLSYFDTPVLFAKLPFQFRILAKQALWKVPFIGWYLHRSGQVPVDQSGVRSAIASLNRGVATLKAGLPLVLFPEGGRAASGQTQPFVSGAAYMAIKAQLPLIPLTLVGTYELLPIHTYHLRPRPLAIIVGDPIPTAGLTTRDADALTQRLREVITTTYMQHHR</sequence>
<dbReference type="PANTHER" id="PTHR10434:SF66">
    <property type="entry name" value="PHOSPHOLIPID_GLYCEROL ACYLTRANSFERASE DOMAIN-CONTAINING PROTEIN"/>
    <property type="match status" value="1"/>
</dbReference>
<evidence type="ECO:0000256" key="2">
    <source>
        <dbReference type="ARBA" id="ARBA00022679"/>
    </source>
</evidence>
<dbReference type="CDD" id="cd07989">
    <property type="entry name" value="LPLAT_AGPAT-like"/>
    <property type="match status" value="1"/>
</dbReference>
<protein>
    <submittedName>
        <fullName evidence="7">Lysophospholipid acyltransferase family protein</fullName>
    </submittedName>
</protein>
<feature type="domain" description="Phospholipid/glycerol acyltransferase" evidence="6">
    <location>
        <begin position="146"/>
        <end position="260"/>
    </location>
</feature>
<dbReference type="GO" id="GO:0003841">
    <property type="term" value="F:1-acylglycerol-3-phosphate O-acyltransferase activity"/>
    <property type="evidence" value="ECO:0007669"/>
    <property type="project" value="TreeGrafter"/>
</dbReference>
<keyword evidence="5" id="KW-0812">Transmembrane</keyword>
<evidence type="ECO:0000256" key="1">
    <source>
        <dbReference type="ARBA" id="ARBA00005189"/>
    </source>
</evidence>
<dbReference type="GO" id="GO:0006654">
    <property type="term" value="P:phosphatidic acid biosynthetic process"/>
    <property type="evidence" value="ECO:0007669"/>
    <property type="project" value="TreeGrafter"/>
</dbReference>
<dbReference type="SMART" id="SM00563">
    <property type="entry name" value="PlsC"/>
    <property type="match status" value="1"/>
</dbReference>
<dbReference type="EMBL" id="CP121195">
    <property type="protein sequence ID" value="XBH13555.1"/>
    <property type="molecule type" value="Genomic_DNA"/>
</dbReference>
<keyword evidence="3 7" id="KW-0012">Acyltransferase</keyword>
<dbReference type="RefSeq" id="WP_348267625.1">
    <property type="nucleotide sequence ID" value="NZ_CP121194.1"/>
</dbReference>
<dbReference type="Pfam" id="PF01553">
    <property type="entry name" value="Acyltransferase"/>
    <property type="match status" value="1"/>
</dbReference>
<accession>A0AAU7D7K6</accession>
<dbReference type="AlphaFoldDB" id="A0AAU7CYP3"/>
<gene>
    <name evidence="7" type="ORF">P4G45_16800</name>
    <name evidence="8" type="ORF">P8936_18005</name>
</gene>
<name>A0AAU7CYP3_9BACT</name>
<feature type="transmembrane region" description="Helical" evidence="5">
    <location>
        <begin position="79"/>
        <end position="103"/>
    </location>
</feature>
<dbReference type="PANTHER" id="PTHR10434">
    <property type="entry name" value="1-ACYL-SN-GLYCEROL-3-PHOSPHATE ACYLTRANSFERASE"/>
    <property type="match status" value="1"/>
</dbReference>
<keyword evidence="5" id="KW-0472">Membrane</keyword>
<feature type="transmembrane region" description="Helical" evidence="5">
    <location>
        <begin position="115"/>
        <end position="135"/>
    </location>
</feature>
<reference evidence="7" key="1">
    <citation type="submission" date="2023-03" db="EMBL/GenBank/DDBJ databases">
        <title>Edaphobacter sp.</title>
        <authorList>
            <person name="Huber K.J."/>
            <person name="Papendorf J."/>
            <person name="Pilke C."/>
            <person name="Bunk B."/>
            <person name="Sproeer C."/>
            <person name="Pester M."/>
        </authorList>
    </citation>
    <scope>NUCLEOTIDE SEQUENCE</scope>
    <source>
        <strain evidence="7">DSM 109919</strain>
        <strain evidence="8">DSM 109920</strain>
    </source>
</reference>
<feature type="compositionally biased region" description="Basic and acidic residues" evidence="4">
    <location>
        <begin position="16"/>
        <end position="32"/>
    </location>
</feature>
<organism evidence="7">
    <name type="scientific">Edaphobacter paludis</name>
    <dbReference type="NCBI Taxonomy" id="3035702"/>
    <lineage>
        <taxon>Bacteria</taxon>
        <taxon>Pseudomonadati</taxon>
        <taxon>Acidobacteriota</taxon>
        <taxon>Terriglobia</taxon>
        <taxon>Terriglobales</taxon>
        <taxon>Acidobacteriaceae</taxon>
        <taxon>Edaphobacter</taxon>
    </lineage>
</organism>
<evidence type="ECO:0000313" key="7">
    <source>
        <dbReference type="EMBL" id="XBH10119.1"/>
    </source>
</evidence>
<feature type="region of interest" description="Disordered" evidence="4">
    <location>
        <begin position="1"/>
        <end position="71"/>
    </location>
</feature>
<dbReference type="EMBL" id="CP121194">
    <property type="protein sequence ID" value="XBH10119.1"/>
    <property type="molecule type" value="Genomic_DNA"/>
</dbReference>
<comment type="pathway">
    <text evidence="1">Lipid metabolism.</text>
</comment>
<evidence type="ECO:0000256" key="5">
    <source>
        <dbReference type="SAM" id="Phobius"/>
    </source>
</evidence>
<dbReference type="KEGG" id="epl:P4G45_16800"/>
<evidence type="ECO:0000313" key="8">
    <source>
        <dbReference type="EMBL" id="XBH13555.1"/>
    </source>
</evidence>